<reference evidence="4" key="1">
    <citation type="journal article" date="2011" name="J. Bacteriol.">
        <title>Complete genome sequence of NBRC 3288, a unique cellulose-nonproducing strain of Gluconacetobacter xylinus isolated from vinegar.</title>
        <authorList>
            <person name="Ogino H."/>
            <person name="Azuma Y."/>
            <person name="Hosoyama A."/>
            <person name="Nakazawa H."/>
            <person name="Matsutani M."/>
            <person name="Hasegawa A."/>
            <person name="Otsuyama K."/>
            <person name="Matsushita K."/>
            <person name="Fujita N."/>
            <person name="Shirai M."/>
        </authorList>
    </citation>
    <scope>NUCLEOTIDE SEQUENCE [LARGE SCALE GENOMIC DNA]</scope>
    <source>
        <strain evidence="4">NBRC 3288 / BCRC 11682 / LMG 1693</strain>
    </source>
</reference>
<dbReference type="Pfam" id="PF05272">
    <property type="entry name" value="VapE-like_dom"/>
    <property type="match status" value="1"/>
</dbReference>
<dbReference type="RefSeq" id="WP_014104435.1">
    <property type="nucleotide sequence ID" value="NC_016027.1"/>
</dbReference>
<evidence type="ECO:0000313" key="3">
    <source>
        <dbReference type="EMBL" id="BAK82861.1"/>
    </source>
</evidence>
<dbReference type="eggNOG" id="COG5545">
    <property type="taxonomic scope" value="Bacteria"/>
</dbReference>
<evidence type="ECO:0000256" key="1">
    <source>
        <dbReference type="SAM" id="MobiDB-lite"/>
    </source>
</evidence>
<dbReference type="PANTHER" id="PTHR34985">
    <property type="entry name" value="SLR0554 PROTEIN"/>
    <property type="match status" value="1"/>
</dbReference>
<dbReference type="EMBL" id="AP012159">
    <property type="protein sequence ID" value="BAK82861.1"/>
    <property type="molecule type" value="Genomic_DNA"/>
</dbReference>
<dbReference type="KEGG" id="gxy:GLX_04490"/>
<evidence type="ECO:0000259" key="2">
    <source>
        <dbReference type="Pfam" id="PF05272"/>
    </source>
</evidence>
<dbReference type="PATRIC" id="fig|634177.7.peg.524"/>
<feature type="domain" description="Virulence-associated protein E-like" evidence="2">
    <location>
        <begin position="309"/>
        <end position="522"/>
    </location>
</feature>
<organism evidence="3 4">
    <name type="scientific">Komagataeibacter medellinensis (strain NBRC 3288 / BCRC 11682 / LMG 1693 / Kondo 51)</name>
    <name type="common">Gluconacetobacter medellinensis</name>
    <dbReference type="NCBI Taxonomy" id="634177"/>
    <lineage>
        <taxon>Bacteria</taxon>
        <taxon>Pseudomonadati</taxon>
        <taxon>Pseudomonadota</taxon>
        <taxon>Alphaproteobacteria</taxon>
        <taxon>Acetobacterales</taxon>
        <taxon>Acetobacteraceae</taxon>
        <taxon>Komagataeibacter</taxon>
    </lineage>
</organism>
<feature type="region of interest" description="Disordered" evidence="1">
    <location>
        <begin position="126"/>
        <end position="156"/>
    </location>
</feature>
<proteinExistence type="predicted"/>
<accession>G2I414</accession>
<dbReference type="HOGENOM" id="CLU_031869_2_0_5"/>
<feature type="region of interest" description="Disordered" evidence="1">
    <location>
        <begin position="1"/>
        <end position="34"/>
    </location>
</feature>
<feature type="region of interest" description="Disordered" evidence="1">
    <location>
        <begin position="68"/>
        <end position="113"/>
    </location>
</feature>
<gene>
    <name evidence="3" type="ordered locus">GLX_04490</name>
</gene>
<dbReference type="AlphaFoldDB" id="G2I414"/>
<protein>
    <submittedName>
        <fullName evidence="3">DNA primase domain protein</fullName>
    </submittedName>
</protein>
<feature type="compositionally biased region" description="Polar residues" evidence="1">
    <location>
        <begin position="1"/>
        <end position="10"/>
    </location>
</feature>
<evidence type="ECO:0000313" key="4">
    <source>
        <dbReference type="Proteomes" id="UP000009044"/>
    </source>
</evidence>
<dbReference type="PANTHER" id="PTHR34985:SF1">
    <property type="entry name" value="SLR0554 PROTEIN"/>
    <property type="match status" value="1"/>
</dbReference>
<dbReference type="InterPro" id="IPR007936">
    <property type="entry name" value="VapE-like_dom"/>
</dbReference>
<sequence length="601" mass="65790">MSTPLAQSRPTPLHTAARAAAKNTTPPGHTGARTTRLCRHGAWGMAIIPACPAISPAWATAQNARPCRPIRHPDMRHDPASSAPDPIPRTGYPDYLSHTGPSAIHHAHPGTARGMTHNARAWQRGRSCKTGQAGRLPPAVRPMRHAGTPCQRVPLSRTSIPRSAPRVRRTRTFQHGYPAMPVLDPPMPQQPAPAATAWMTLLARGPRGGVLASLSNCLVLLGHDPVLSGLLAWDAFACLPVLTRAPPPAFATASAAAGPYPRSVEDTDVTLVQAYMQRAYDLPVSAAVAMQACRVAASLRRTHPVCDWLDTLRWDGTPRLDTWLHHALGTANDAYHAAVGARLLCGAVRRVRQPGCKFDYVPVLEGAQGIGKSRLLAELFTPAWFKDDLPRDLGDKDAAQGLLGVWCVELGELQALGRSTSRDAKAFFSRQNDRYRPSYAMADVMRPRQCVFVGTTNEHDYLTDPTGNRRYWPVCCTRADVAWVTASRDQLWAEACRRETTDPMPLWLDDAATAAIAAEAQEARLPEDPWHDPITAWLAGRGTGSVRMADVLHLALGLPRERQDRPAQKRAGTVLRAMGWTRHKMRSGSTTYWAWRPEGLR</sequence>
<dbReference type="STRING" id="634177.GLX_04490"/>
<name>G2I414_KOMMN</name>
<dbReference type="Proteomes" id="UP000009044">
    <property type="component" value="Chromosome"/>
</dbReference>